<protein>
    <submittedName>
        <fullName evidence="2">VOC family protein</fullName>
    </submittedName>
</protein>
<dbReference type="PANTHER" id="PTHR36503">
    <property type="entry name" value="BLR2520 PROTEIN"/>
    <property type="match status" value="1"/>
</dbReference>
<organism evidence="2 3">
    <name type="scientific">Microbacterium yannicii</name>
    <dbReference type="NCBI Taxonomy" id="671622"/>
    <lineage>
        <taxon>Bacteria</taxon>
        <taxon>Bacillati</taxon>
        <taxon>Actinomycetota</taxon>
        <taxon>Actinomycetes</taxon>
        <taxon>Micrococcales</taxon>
        <taxon>Microbacteriaceae</taxon>
        <taxon>Microbacterium</taxon>
    </lineage>
</organism>
<dbReference type="EMBL" id="BAABKZ010000002">
    <property type="protein sequence ID" value="GAA5093242.1"/>
    <property type="molecule type" value="Genomic_DNA"/>
</dbReference>
<feature type="domain" description="VOC" evidence="1">
    <location>
        <begin position="4"/>
        <end position="127"/>
    </location>
</feature>
<dbReference type="Pfam" id="PF00903">
    <property type="entry name" value="Glyoxalase"/>
    <property type="match status" value="1"/>
</dbReference>
<dbReference type="SUPFAM" id="SSF54593">
    <property type="entry name" value="Glyoxalase/Bleomycin resistance protein/Dihydroxybiphenyl dioxygenase"/>
    <property type="match status" value="1"/>
</dbReference>
<gene>
    <name evidence="2" type="ORF">GCM10025760_23110</name>
</gene>
<accession>A0ABP9MCJ8</accession>
<comment type="caution">
    <text evidence="2">The sequence shown here is derived from an EMBL/GenBank/DDBJ whole genome shotgun (WGS) entry which is preliminary data.</text>
</comment>
<dbReference type="PROSITE" id="PS51819">
    <property type="entry name" value="VOC"/>
    <property type="match status" value="1"/>
</dbReference>
<keyword evidence="3" id="KW-1185">Reference proteome</keyword>
<proteinExistence type="predicted"/>
<evidence type="ECO:0000313" key="2">
    <source>
        <dbReference type="EMBL" id="GAA5093242.1"/>
    </source>
</evidence>
<dbReference type="InterPro" id="IPR037523">
    <property type="entry name" value="VOC_core"/>
</dbReference>
<evidence type="ECO:0000259" key="1">
    <source>
        <dbReference type="PROSITE" id="PS51819"/>
    </source>
</evidence>
<dbReference type="Gene3D" id="3.10.180.10">
    <property type="entry name" value="2,3-Dihydroxybiphenyl 1,2-Dioxygenase, domain 1"/>
    <property type="match status" value="1"/>
</dbReference>
<dbReference type="InterPro" id="IPR004360">
    <property type="entry name" value="Glyas_Fos-R_dOase_dom"/>
</dbReference>
<name>A0ABP9MCJ8_9MICO</name>
<dbReference type="InterPro" id="IPR029068">
    <property type="entry name" value="Glyas_Bleomycin-R_OHBP_Dase"/>
</dbReference>
<reference evidence="3" key="1">
    <citation type="journal article" date="2019" name="Int. J. Syst. Evol. Microbiol.">
        <title>The Global Catalogue of Microorganisms (GCM) 10K type strain sequencing project: providing services to taxonomists for standard genome sequencing and annotation.</title>
        <authorList>
            <consortium name="The Broad Institute Genomics Platform"/>
            <consortium name="The Broad Institute Genome Sequencing Center for Infectious Disease"/>
            <person name="Wu L."/>
            <person name="Ma J."/>
        </authorList>
    </citation>
    <scope>NUCLEOTIDE SEQUENCE [LARGE SCALE GENOMIC DNA]</scope>
    <source>
        <strain evidence="3">JCM 18959</strain>
    </source>
</reference>
<dbReference type="RefSeq" id="WP_194414554.1">
    <property type="nucleotide sequence ID" value="NZ_BAABKZ010000002.1"/>
</dbReference>
<dbReference type="PANTHER" id="PTHR36503:SF3">
    <property type="entry name" value="BLR0126 PROTEIN"/>
    <property type="match status" value="1"/>
</dbReference>
<dbReference type="Proteomes" id="UP001501407">
    <property type="component" value="Unassembled WGS sequence"/>
</dbReference>
<evidence type="ECO:0000313" key="3">
    <source>
        <dbReference type="Proteomes" id="UP001501407"/>
    </source>
</evidence>
<sequence length="135" mass="14384">MELQLSMVVLEVADLDASVRFYRRLGLDIPDPDPDRPVVAHRMGSGVTLLITRGFASRYDPTWAPPAGGGYSQLLEFYVGDDAVVDSTWADLVGAGYRGRMPPTKTAGPYAAIVDDPDGNAILLTSDEAASPDAS</sequence>